<evidence type="ECO:0000313" key="1">
    <source>
        <dbReference type="EMBL" id="QPF08294.1"/>
    </source>
</evidence>
<dbReference type="EMBL" id="CP062916">
    <property type="protein sequence ID" value="QPF08294.1"/>
    <property type="molecule type" value="Genomic_DNA"/>
</dbReference>
<dbReference type="Proteomes" id="UP000594500">
    <property type="component" value="Chromosome"/>
</dbReference>
<organism evidence="1 2">
    <name type="scientific">Raoultella terrigena</name>
    <name type="common">Klebsiella terrigena</name>
    <dbReference type="NCBI Taxonomy" id="577"/>
    <lineage>
        <taxon>Bacteria</taxon>
        <taxon>Pseudomonadati</taxon>
        <taxon>Pseudomonadota</taxon>
        <taxon>Gammaproteobacteria</taxon>
        <taxon>Enterobacterales</taxon>
        <taxon>Enterobacteriaceae</taxon>
        <taxon>Klebsiella/Raoultella group</taxon>
        <taxon>Raoultella</taxon>
    </lineage>
</organism>
<protein>
    <submittedName>
        <fullName evidence="1">Uncharacterized protein</fullName>
    </submittedName>
</protein>
<name>A0AAP9XP23_RAOTE</name>
<sequence>MLMYEEDLSPQDVIAYRDDPVFSHKNRTFPTLAVDTVPGTLLDSSGKAYVSGGDLLIALDSHKAGSNVPVIVVDRGCVLKRNGLRATTPAVLSAAITAIETDGKNRVSISE</sequence>
<dbReference type="RefSeq" id="WP_195709889.1">
    <property type="nucleotide sequence ID" value="NZ_CP062916.1"/>
</dbReference>
<reference evidence="1 2" key="1">
    <citation type="submission" date="2020-10" db="EMBL/GenBank/DDBJ databases">
        <title>Resistance determinants and their genetic context in bacteria from a longitudinal study of pigs reared under conventional and antibiotic-free husbandry practices.</title>
        <authorList>
            <person name="Poulin-Laprade D."/>
            <person name="Brouard J.-S."/>
            <person name="Gagnon N."/>
            <person name="Turcotte A."/>
            <person name="Langlois A."/>
            <person name="Matte J.J."/>
            <person name="Carrillo C.D."/>
            <person name="Zaheer R."/>
            <person name="McAllister T."/>
            <person name="Topp E."/>
            <person name="Talbot G."/>
        </authorList>
    </citation>
    <scope>NUCLEOTIDE SEQUENCE [LARGE SCALE GENOMIC DNA]</scope>
    <source>
        <strain evidence="1 2">Res13-Abat-PEB01-P1-04-A</strain>
    </source>
</reference>
<dbReference type="AlphaFoldDB" id="A0AAP9XP23"/>
<proteinExistence type="predicted"/>
<gene>
    <name evidence="1" type="ORF">IMO34_23855</name>
</gene>
<evidence type="ECO:0000313" key="2">
    <source>
        <dbReference type="Proteomes" id="UP000594500"/>
    </source>
</evidence>
<accession>A0AAP9XP23</accession>